<protein>
    <recommendedName>
        <fullName evidence="11">Biosynthetic peptidoglycan transglycosylase</fullName>
        <ecNumber evidence="11">2.4.99.28</ecNumber>
    </recommendedName>
    <alternativeName>
        <fullName evidence="11">Glycan polymerase</fullName>
    </alternativeName>
    <alternativeName>
        <fullName evidence="11">Peptidoglycan glycosyltransferase MtgA</fullName>
        <shortName evidence="11">PGT</shortName>
    </alternativeName>
</protein>
<keyword evidence="1 11" id="KW-1003">Cell membrane</keyword>
<dbReference type="PANTHER" id="PTHR30400:SF0">
    <property type="entry name" value="BIOSYNTHETIC PEPTIDOGLYCAN TRANSGLYCOSYLASE"/>
    <property type="match status" value="1"/>
</dbReference>
<dbReference type="AlphaFoldDB" id="A0A1R3VZ71"/>
<comment type="catalytic activity">
    <reaction evidence="11">
        <text>[GlcNAc-(1-&gt;4)-Mur2Ac(oyl-L-Ala-gamma-D-Glu-L-Lys-D-Ala-D-Ala)](n)-di-trans,octa-cis-undecaprenyl diphosphate + beta-D-GlcNAc-(1-&gt;4)-Mur2Ac(oyl-L-Ala-gamma-D-Glu-L-Lys-D-Ala-D-Ala)-di-trans,octa-cis-undecaprenyl diphosphate = [GlcNAc-(1-&gt;4)-Mur2Ac(oyl-L-Ala-gamma-D-Glu-L-Lys-D-Ala-D-Ala)](n+1)-di-trans,octa-cis-undecaprenyl diphosphate + di-trans,octa-cis-undecaprenyl diphosphate + H(+)</text>
        <dbReference type="Rhea" id="RHEA:23708"/>
        <dbReference type="Rhea" id="RHEA-COMP:9602"/>
        <dbReference type="Rhea" id="RHEA-COMP:9603"/>
        <dbReference type="ChEBI" id="CHEBI:15378"/>
        <dbReference type="ChEBI" id="CHEBI:58405"/>
        <dbReference type="ChEBI" id="CHEBI:60033"/>
        <dbReference type="ChEBI" id="CHEBI:78435"/>
        <dbReference type="EC" id="2.4.99.28"/>
    </reaction>
</comment>
<keyword evidence="4 11" id="KW-0808">Transferase</keyword>
<dbReference type="InterPro" id="IPR011812">
    <property type="entry name" value="Pep_trsgly"/>
</dbReference>
<proteinExistence type="inferred from homology"/>
<keyword evidence="5 11" id="KW-0812">Transmembrane</keyword>
<dbReference type="SUPFAM" id="SSF53955">
    <property type="entry name" value="Lysozyme-like"/>
    <property type="match status" value="1"/>
</dbReference>
<organism evidence="13 14">
    <name type="scientific">Ectothiorhodosinus mongolicus</name>
    <dbReference type="NCBI Taxonomy" id="233100"/>
    <lineage>
        <taxon>Bacteria</taxon>
        <taxon>Pseudomonadati</taxon>
        <taxon>Pseudomonadota</taxon>
        <taxon>Gammaproteobacteria</taxon>
        <taxon>Chromatiales</taxon>
        <taxon>Ectothiorhodospiraceae</taxon>
        <taxon>Ectothiorhodosinus</taxon>
    </lineage>
</organism>
<dbReference type="GO" id="GO:0005886">
    <property type="term" value="C:plasma membrane"/>
    <property type="evidence" value="ECO:0007669"/>
    <property type="project" value="UniProtKB-SubCell"/>
</dbReference>
<dbReference type="GO" id="GO:0009274">
    <property type="term" value="C:peptidoglycan-based cell wall"/>
    <property type="evidence" value="ECO:0007669"/>
    <property type="project" value="InterPro"/>
</dbReference>
<comment type="similarity">
    <text evidence="11">Belongs to the glycosyltransferase 51 family.</text>
</comment>
<gene>
    <name evidence="11" type="primary">mtgA</name>
    <name evidence="13" type="ORF">SAMN05216526_1298</name>
</gene>
<dbReference type="GO" id="GO:0071555">
    <property type="term" value="P:cell wall organization"/>
    <property type="evidence" value="ECO:0007669"/>
    <property type="project" value="UniProtKB-KW"/>
</dbReference>
<dbReference type="GO" id="GO:0008955">
    <property type="term" value="F:peptidoglycan glycosyltransferase activity"/>
    <property type="evidence" value="ECO:0007669"/>
    <property type="project" value="UniProtKB-UniRule"/>
</dbReference>
<dbReference type="HAMAP" id="MF_00766">
    <property type="entry name" value="PGT_MtgA"/>
    <property type="match status" value="1"/>
</dbReference>
<evidence type="ECO:0000256" key="11">
    <source>
        <dbReference type="HAMAP-Rule" id="MF_00766"/>
    </source>
</evidence>
<keyword evidence="3 11" id="KW-0328">Glycosyltransferase</keyword>
<evidence type="ECO:0000259" key="12">
    <source>
        <dbReference type="Pfam" id="PF00912"/>
    </source>
</evidence>
<evidence type="ECO:0000256" key="1">
    <source>
        <dbReference type="ARBA" id="ARBA00022475"/>
    </source>
</evidence>
<dbReference type="OrthoDB" id="9766909at2"/>
<keyword evidence="7 11" id="KW-0573">Peptidoglycan synthesis</keyword>
<dbReference type="RefSeq" id="WP_076755681.1">
    <property type="nucleotide sequence ID" value="NZ_CP023018.1"/>
</dbReference>
<comment type="subcellular location">
    <subcellularLocation>
        <location evidence="11">Cell inner membrane</location>
        <topology evidence="11">Single-pass membrane protein</topology>
    </subcellularLocation>
</comment>
<dbReference type="PANTHER" id="PTHR30400">
    <property type="entry name" value="MONOFUNCTIONAL BIOSYNTHETIC PEPTIDOGLYCAN TRANSGLYCOSYLASE"/>
    <property type="match status" value="1"/>
</dbReference>
<comment type="function">
    <text evidence="11">Peptidoglycan polymerase that catalyzes glycan chain elongation from lipid-linked precursors.</text>
</comment>
<keyword evidence="6 11" id="KW-0133">Cell shape</keyword>
<dbReference type="EMBL" id="FTPK01000002">
    <property type="protein sequence ID" value="SIT70366.1"/>
    <property type="molecule type" value="Genomic_DNA"/>
</dbReference>
<keyword evidence="2 11" id="KW-0997">Cell inner membrane</keyword>
<feature type="transmembrane region" description="Helical" evidence="11">
    <location>
        <begin position="20"/>
        <end position="43"/>
    </location>
</feature>
<dbReference type="GO" id="GO:0009252">
    <property type="term" value="P:peptidoglycan biosynthetic process"/>
    <property type="evidence" value="ECO:0007669"/>
    <property type="project" value="UniProtKB-UniRule"/>
</dbReference>
<dbReference type="STRING" id="233100.SAMN05216526_1298"/>
<reference evidence="13 14" key="1">
    <citation type="submission" date="2017-01" db="EMBL/GenBank/DDBJ databases">
        <authorList>
            <person name="Mah S.A."/>
            <person name="Swanson W.J."/>
            <person name="Moy G.W."/>
            <person name="Vacquier V.D."/>
        </authorList>
    </citation>
    <scope>NUCLEOTIDE SEQUENCE [LARGE SCALE GENOMIC DNA]</scope>
    <source>
        <strain evidence="13 14">M9</strain>
    </source>
</reference>
<keyword evidence="14" id="KW-1185">Reference proteome</keyword>
<dbReference type="Gene3D" id="1.10.3810.10">
    <property type="entry name" value="Biosynthetic peptidoglycan transglycosylase-like"/>
    <property type="match status" value="1"/>
</dbReference>
<evidence type="ECO:0000256" key="3">
    <source>
        <dbReference type="ARBA" id="ARBA00022676"/>
    </source>
</evidence>
<dbReference type="GO" id="GO:0008360">
    <property type="term" value="P:regulation of cell shape"/>
    <property type="evidence" value="ECO:0007669"/>
    <property type="project" value="UniProtKB-KW"/>
</dbReference>
<dbReference type="InterPro" id="IPR036950">
    <property type="entry name" value="PBP_transglycosylase"/>
</dbReference>
<dbReference type="NCBIfam" id="TIGR02070">
    <property type="entry name" value="mono_pep_trsgly"/>
    <property type="match status" value="1"/>
</dbReference>
<evidence type="ECO:0000256" key="4">
    <source>
        <dbReference type="ARBA" id="ARBA00022679"/>
    </source>
</evidence>
<evidence type="ECO:0000256" key="7">
    <source>
        <dbReference type="ARBA" id="ARBA00022984"/>
    </source>
</evidence>
<evidence type="ECO:0000256" key="10">
    <source>
        <dbReference type="ARBA" id="ARBA00023316"/>
    </source>
</evidence>
<evidence type="ECO:0000256" key="8">
    <source>
        <dbReference type="ARBA" id="ARBA00022989"/>
    </source>
</evidence>
<dbReference type="UniPathway" id="UPA00219"/>
<evidence type="ECO:0000256" key="6">
    <source>
        <dbReference type="ARBA" id="ARBA00022960"/>
    </source>
</evidence>
<dbReference type="InterPro" id="IPR001264">
    <property type="entry name" value="Glyco_trans_51"/>
</dbReference>
<evidence type="ECO:0000256" key="9">
    <source>
        <dbReference type="ARBA" id="ARBA00023136"/>
    </source>
</evidence>
<evidence type="ECO:0000313" key="14">
    <source>
        <dbReference type="Proteomes" id="UP000223759"/>
    </source>
</evidence>
<evidence type="ECO:0000313" key="13">
    <source>
        <dbReference type="EMBL" id="SIT70366.1"/>
    </source>
</evidence>
<dbReference type="Pfam" id="PF00912">
    <property type="entry name" value="Transgly"/>
    <property type="match status" value="1"/>
</dbReference>
<keyword evidence="10 11" id="KW-0961">Cell wall biogenesis/degradation</keyword>
<evidence type="ECO:0000256" key="5">
    <source>
        <dbReference type="ARBA" id="ARBA00022692"/>
    </source>
</evidence>
<keyword evidence="9 11" id="KW-0472">Membrane</keyword>
<comment type="pathway">
    <text evidence="11">Cell wall biogenesis; peptidoglycan biosynthesis.</text>
</comment>
<accession>A0A1R3VZ71</accession>
<feature type="domain" description="Glycosyl transferase family 51" evidence="12">
    <location>
        <begin position="67"/>
        <end position="230"/>
    </location>
</feature>
<dbReference type="EC" id="2.4.99.28" evidence="11"/>
<evidence type="ECO:0000256" key="2">
    <source>
        <dbReference type="ARBA" id="ARBA00022519"/>
    </source>
</evidence>
<name>A0A1R3VZ71_9GAMM</name>
<dbReference type="InterPro" id="IPR023346">
    <property type="entry name" value="Lysozyme-like_dom_sf"/>
</dbReference>
<dbReference type="Proteomes" id="UP000223759">
    <property type="component" value="Unassembled WGS sequence"/>
</dbReference>
<sequence>MSQNPLALRFWRPTFGWVVRSFAVLGLIAVLASLLLVGSLRWLDPTTSAFMLRHEHSHTVTGHRIPVRHQWVKLEWISAPAVHTVITAEDQNFRHHHGFDYRAIRWAIRDYRSTGVIRGSSTISQQTAKNLFLWPQGSIGRKLLETWFTVFLEALLPKQRILEIYLNIAQFGPNIYGIEAASRSYFGKPAAELTVEEGALLASILPSPSRLRIHSPNDYVIERQAWILWQLPELEKRGYLDGLYPH</sequence>
<keyword evidence="8 11" id="KW-1133">Transmembrane helix</keyword>
<dbReference type="GO" id="GO:0016763">
    <property type="term" value="F:pentosyltransferase activity"/>
    <property type="evidence" value="ECO:0007669"/>
    <property type="project" value="InterPro"/>
</dbReference>